<sequence>MSTHDILAIREPIELLVWNQNATIFFIQALIKFFVGRRYLAQAFIVILVPYSTFSLILLTVRRRNR</sequence>
<evidence type="ECO:0000313" key="2">
    <source>
        <dbReference type="EMBL" id="KAL1632205.1"/>
    </source>
</evidence>
<protein>
    <submittedName>
        <fullName evidence="2">Uncharacterized protein</fullName>
    </submittedName>
</protein>
<dbReference type="Proteomes" id="UP001521116">
    <property type="component" value="Unassembled WGS sequence"/>
</dbReference>
<accession>A0ABR3SXZ7</accession>
<feature type="transmembrane region" description="Helical" evidence="1">
    <location>
        <begin position="39"/>
        <end position="61"/>
    </location>
</feature>
<comment type="caution">
    <text evidence="2">The sequence shown here is derived from an EMBL/GenBank/DDBJ whole genome shotgun (WGS) entry which is preliminary data.</text>
</comment>
<keyword evidence="1" id="KW-0812">Transmembrane</keyword>
<keyword evidence="3" id="KW-1185">Reference proteome</keyword>
<proteinExistence type="predicted"/>
<dbReference type="EMBL" id="JAJVDC020000033">
    <property type="protein sequence ID" value="KAL1632205.1"/>
    <property type="molecule type" value="Genomic_DNA"/>
</dbReference>
<keyword evidence="1" id="KW-1133">Transmembrane helix</keyword>
<evidence type="ECO:0000256" key="1">
    <source>
        <dbReference type="SAM" id="Phobius"/>
    </source>
</evidence>
<gene>
    <name evidence="2" type="ORF">SLS56_003939</name>
</gene>
<organism evidence="2 3">
    <name type="scientific">Neofusicoccum ribis</name>
    <dbReference type="NCBI Taxonomy" id="45134"/>
    <lineage>
        <taxon>Eukaryota</taxon>
        <taxon>Fungi</taxon>
        <taxon>Dikarya</taxon>
        <taxon>Ascomycota</taxon>
        <taxon>Pezizomycotina</taxon>
        <taxon>Dothideomycetes</taxon>
        <taxon>Dothideomycetes incertae sedis</taxon>
        <taxon>Botryosphaeriales</taxon>
        <taxon>Botryosphaeriaceae</taxon>
        <taxon>Neofusicoccum</taxon>
    </lineage>
</organism>
<keyword evidence="1" id="KW-0472">Membrane</keyword>
<name>A0ABR3SXZ7_9PEZI</name>
<evidence type="ECO:0000313" key="3">
    <source>
        <dbReference type="Proteomes" id="UP001521116"/>
    </source>
</evidence>
<reference evidence="2 3" key="1">
    <citation type="submission" date="2024-02" db="EMBL/GenBank/DDBJ databases">
        <title>De novo assembly and annotation of 12 fungi associated with fruit tree decline syndrome in Ontario, Canada.</title>
        <authorList>
            <person name="Sulman M."/>
            <person name="Ellouze W."/>
            <person name="Ilyukhin E."/>
        </authorList>
    </citation>
    <scope>NUCLEOTIDE SEQUENCE [LARGE SCALE GENOMIC DNA]</scope>
    <source>
        <strain evidence="2 3">M1-105</strain>
    </source>
</reference>